<dbReference type="Proteomes" id="UP000009022">
    <property type="component" value="Unassembled WGS sequence"/>
</dbReference>
<evidence type="ECO:0000256" key="6">
    <source>
        <dbReference type="ARBA" id="ARBA00022490"/>
    </source>
</evidence>
<organism evidence="18 19">
    <name type="scientific">Trichoplax adhaerens</name>
    <name type="common">Trichoplax reptans</name>
    <dbReference type="NCBI Taxonomy" id="10228"/>
    <lineage>
        <taxon>Eukaryota</taxon>
        <taxon>Metazoa</taxon>
        <taxon>Placozoa</taxon>
        <taxon>Uniplacotomia</taxon>
        <taxon>Trichoplacea</taxon>
        <taxon>Trichoplacidae</taxon>
        <taxon>Trichoplax</taxon>
    </lineage>
</organism>
<keyword evidence="6" id="KW-0963">Cytoplasm</keyword>
<evidence type="ECO:0000256" key="14">
    <source>
        <dbReference type="ARBA" id="ARBA00032945"/>
    </source>
</evidence>
<dbReference type="OMA" id="HQGRYDF"/>
<dbReference type="GO" id="GO:0051254">
    <property type="term" value="P:positive regulation of RNA metabolic process"/>
    <property type="evidence" value="ECO:0007669"/>
    <property type="project" value="UniProtKB-ARBA"/>
</dbReference>
<dbReference type="InterPro" id="IPR029063">
    <property type="entry name" value="SAM-dependent_MTases_sf"/>
</dbReference>
<evidence type="ECO:0000256" key="7">
    <source>
        <dbReference type="ARBA" id="ARBA00022603"/>
    </source>
</evidence>
<reference evidence="18 19" key="1">
    <citation type="journal article" date="2008" name="Nature">
        <title>The Trichoplax genome and the nature of placozoans.</title>
        <authorList>
            <person name="Srivastava M."/>
            <person name="Begovic E."/>
            <person name="Chapman J."/>
            <person name="Putnam N.H."/>
            <person name="Hellsten U."/>
            <person name="Kawashima T."/>
            <person name="Kuo A."/>
            <person name="Mitros T."/>
            <person name="Salamov A."/>
            <person name="Carpenter M.L."/>
            <person name="Signorovitch A.Y."/>
            <person name="Moreno M.A."/>
            <person name="Kamm K."/>
            <person name="Grimwood J."/>
            <person name="Schmutz J."/>
            <person name="Shapiro H."/>
            <person name="Grigoriev I.V."/>
            <person name="Buss L.W."/>
            <person name="Schierwater B."/>
            <person name="Dellaporta S.L."/>
            <person name="Rokhsar D.S."/>
        </authorList>
    </citation>
    <scope>NUCLEOTIDE SEQUENCE [LARGE SCALE GENOMIC DNA]</scope>
    <source>
        <strain evidence="18 19">Grell-BS-1999</strain>
    </source>
</reference>
<dbReference type="EC" id="2.1.1.348" evidence="4"/>
<dbReference type="InterPro" id="IPR017182">
    <property type="entry name" value="METTL16/PsiM"/>
</dbReference>
<dbReference type="AlphaFoldDB" id="B3S3V1"/>
<dbReference type="GO" id="GO:0043488">
    <property type="term" value="P:regulation of mRNA stability"/>
    <property type="evidence" value="ECO:0007669"/>
    <property type="project" value="UniProtKB-ARBA"/>
</dbReference>
<dbReference type="KEGG" id="tad:TRIADDRAFT_28751"/>
<evidence type="ECO:0000256" key="17">
    <source>
        <dbReference type="PIRSR" id="PIRSR037350-1"/>
    </source>
</evidence>
<comment type="similarity">
    <text evidence="3">Belongs to the methyltransferase superfamily. METTL16/RlmF family.</text>
</comment>
<dbReference type="CDD" id="cd02440">
    <property type="entry name" value="AdoMet_MTases"/>
    <property type="match status" value="1"/>
</dbReference>
<evidence type="ECO:0000256" key="8">
    <source>
        <dbReference type="ARBA" id="ARBA00022679"/>
    </source>
</evidence>
<dbReference type="CTD" id="6756106"/>
<dbReference type="GO" id="GO:0052907">
    <property type="term" value="F:23S rRNA (adenine(1618)-N(6))-methyltransferase activity"/>
    <property type="evidence" value="ECO:0000318"/>
    <property type="project" value="GO_Central"/>
</dbReference>
<dbReference type="InParanoid" id="B3S3V1"/>
<dbReference type="EC" id="2.1.1.346" evidence="5"/>
<feature type="binding site" evidence="17">
    <location>
        <position position="175"/>
    </location>
    <ligand>
        <name>S-adenosyl-L-methionine</name>
        <dbReference type="ChEBI" id="CHEBI:59789"/>
    </ligand>
</feature>
<evidence type="ECO:0000256" key="9">
    <source>
        <dbReference type="ARBA" id="ARBA00022691"/>
    </source>
</evidence>
<protein>
    <recommendedName>
        <fullName evidence="15">RNA N(6)-adenosine-methyltransferase METTL16</fullName>
        <ecNumber evidence="5">2.1.1.346</ecNumber>
        <ecNumber evidence="4">2.1.1.348</ecNumber>
    </recommendedName>
    <alternativeName>
        <fullName evidence="13">Methyltransferase 10 domain-containing protein</fullName>
    </alternativeName>
    <alternativeName>
        <fullName evidence="14">Methyltransferase-like protein 16</fullName>
    </alternativeName>
    <alternativeName>
        <fullName evidence="16">RNA N(6)-adenosine-methyltransferase mettl16</fullName>
    </alternativeName>
    <alternativeName>
        <fullName evidence="12">U6 small nuclear RNA (adenine-(43)-N(6))-methyltransferase</fullName>
    </alternativeName>
</protein>
<dbReference type="Pfam" id="PF05971">
    <property type="entry name" value="Methyltransf_10"/>
    <property type="match status" value="1"/>
</dbReference>
<dbReference type="PANTHER" id="PTHR13393:SF0">
    <property type="entry name" value="RNA N6-ADENOSINE-METHYLTRANSFERASE METTL16"/>
    <property type="match status" value="1"/>
</dbReference>
<feature type="binding site" evidence="17">
    <location>
        <position position="76"/>
    </location>
    <ligand>
        <name>S-adenosyl-L-methionine</name>
        <dbReference type="ChEBI" id="CHEBI:59789"/>
    </ligand>
</feature>
<keyword evidence="19" id="KW-1185">Reference proteome</keyword>
<dbReference type="PIRSF" id="PIRSF037350">
    <property type="entry name" value="Mtase_ZK1128_prd"/>
    <property type="match status" value="1"/>
</dbReference>
<accession>B3S3V1</accession>
<comment type="subcellular location">
    <subcellularLocation>
        <location evidence="2">Cytoplasm</location>
    </subcellularLocation>
    <subcellularLocation>
        <location evidence="1">Nucleus</location>
    </subcellularLocation>
</comment>
<feature type="binding site" evidence="17">
    <location>
        <position position="124"/>
    </location>
    <ligand>
        <name>S-adenosyl-L-methionine</name>
        <dbReference type="ChEBI" id="CHEBI:59789"/>
    </ligand>
</feature>
<evidence type="ECO:0000256" key="3">
    <source>
        <dbReference type="ARBA" id="ARBA00005878"/>
    </source>
</evidence>
<proteinExistence type="inferred from homology"/>
<evidence type="ECO:0000313" key="18">
    <source>
        <dbReference type="EMBL" id="EDV22529.1"/>
    </source>
</evidence>
<dbReference type="GO" id="GO:0070475">
    <property type="term" value="P:rRNA base methylation"/>
    <property type="evidence" value="ECO:0000318"/>
    <property type="project" value="GO_Central"/>
</dbReference>
<dbReference type="GO" id="GO:0005737">
    <property type="term" value="C:cytoplasm"/>
    <property type="evidence" value="ECO:0007669"/>
    <property type="project" value="UniProtKB-SubCell"/>
</dbReference>
<evidence type="ECO:0000256" key="11">
    <source>
        <dbReference type="ARBA" id="ARBA00023242"/>
    </source>
</evidence>
<dbReference type="GO" id="GO:0003723">
    <property type="term" value="F:RNA binding"/>
    <property type="evidence" value="ECO:0007669"/>
    <property type="project" value="UniProtKB-KW"/>
</dbReference>
<dbReference type="InterPro" id="IPR010286">
    <property type="entry name" value="METTL16/RlmF"/>
</dbReference>
<dbReference type="eggNOG" id="KOG2912">
    <property type="taxonomic scope" value="Eukaryota"/>
</dbReference>
<evidence type="ECO:0000256" key="13">
    <source>
        <dbReference type="ARBA" id="ARBA00032914"/>
    </source>
</evidence>
<dbReference type="GO" id="GO:0006397">
    <property type="term" value="P:mRNA processing"/>
    <property type="evidence" value="ECO:0007669"/>
    <property type="project" value="UniProtKB-ARBA"/>
</dbReference>
<name>B3S3V1_TRIAD</name>
<dbReference type="GeneID" id="6756106"/>
<dbReference type="GO" id="GO:0001734">
    <property type="term" value="F:mRNA m(6)A methyltransferase activity"/>
    <property type="evidence" value="ECO:0007669"/>
    <property type="project" value="UniProtKB-EC"/>
</dbReference>
<evidence type="ECO:0000256" key="12">
    <source>
        <dbReference type="ARBA" id="ARBA00031450"/>
    </source>
</evidence>
<dbReference type="SUPFAM" id="SSF53335">
    <property type="entry name" value="S-adenosyl-L-methionine-dependent methyltransferases"/>
    <property type="match status" value="1"/>
</dbReference>
<dbReference type="HOGENOM" id="CLU_027534_3_0_1"/>
<evidence type="ECO:0000256" key="10">
    <source>
        <dbReference type="ARBA" id="ARBA00022884"/>
    </source>
</evidence>
<keyword evidence="11" id="KW-0539">Nucleus</keyword>
<dbReference type="Gene3D" id="3.40.50.150">
    <property type="entry name" value="Vaccinia Virus protein VP39"/>
    <property type="match status" value="1"/>
</dbReference>
<dbReference type="GO" id="GO:0005634">
    <property type="term" value="C:nucleus"/>
    <property type="evidence" value="ECO:0000318"/>
    <property type="project" value="GO_Central"/>
</dbReference>
<keyword evidence="8" id="KW-0808">Transferase</keyword>
<dbReference type="PANTHER" id="PTHR13393">
    <property type="entry name" value="SAM-DEPENDENT METHYLTRANSFERASE"/>
    <property type="match status" value="1"/>
</dbReference>
<evidence type="ECO:0000256" key="16">
    <source>
        <dbReference type="ARBA" id="ARBA00074041"/>
    </source>
</evidence>
<keyword evidence="7" id="KW-0489">Methyltransferase</keyword>
<dbReference type="OrthoDB" id="514248at2759"/>
<keyword evidence="9 17" id="KW-0949">S-adenosyl-L-methionine</keyword>
<feature type="binding site" evidence="17">
    <location>
        <position position="101"/>
    </location>
    <ligand>
        <name>S-adenosyl-L-methionine</name>
        <dbReference type="ChEBI" id="CHEBI:59789"/>
    </ligand>
</feature>
<evidence type="ECO:0000313" key="19">
    <source>
        <dbReference type="Proteomes" id="UP000009022"/>
    </source>
</evidence>
<dbReference type="GO" id="GO:0120048">
    <property type="term" value="F:U6 snRNA (adenine-(43)-N(6))-methyltransferase activity"/>
    <property type="evidence" value="ECO:0007669"/>
    <property type="project" value="UniProtKB-EC"/>
</dbReference>
<dbReference type="EMBL" id="DS985249">
    <property type="protein sequence ID" value="EDV22529.1"/>
    <property type="molecule type" value="Genomic_DNA"/>
</dbReference>
<gene>
    <name evidence="18" type="ORF">TRIADDRAFT_28751</name>
</gene>
<dbReference type="GO" id="GO:0009896">
    <property type="term" value="P:positive regulation of catabolic process"/>
    <property type="evidence" value="ECO:0007669"/>
    <property type="project" value="UniProtKB-ARBA"/>
</dbReference>
<evidence type="ECO:0000256" key="2">
    <source>
        <dbReference type="ARBA" id="ARBA00004496"/>
    </source>
</evidence>
<dbReference type="PhylomeDB" id="B3S3V1"/>
<dbReference type="RefSeq" id="XP_002115073.1">
    <property type="nucleotide sequence ID" value="XM_002115037.1"/>
</dbReference>
<keyword evidence="10" id="KW-0694">RNA-binding</keyword>
<evidence type="ECO:0000256" key="1">
    <source>
        <dbReference type="ARBA" id="ARBA00004123"/>
    </source>
</evidence>
<dbReference type="FunFam" id="3.40.50.150:FF:000062">
    <property type="entry name" value="U6 small nuclear RNA (adenine-(43)-N(6))-methyltransferase"/>
    <property type="match status" value="1"/>
</dbReference>
<dbReference type="STRING" id="10228.B3S3V1"/>
<evidence type="ECO:0000256" key="5">
    <source>
        <dbReference type="ARBA" id="ARBA00012166"/>
    </source>
</evidence>
<evidence type="ECO:0000256" key="4">
    <source>
        <dbReference type="ARBA" id="ARBA00012160"/>
    </source>
</evidence>
<sequence length="294" mass="33664">MHERNRYKISPNFEELARKFPELQPFVKINKKRNKCFINFRDSNALSAVTRALLKIDFNLHVELPMDRLIPTVPLRLNYIHWLEDLIQTTHNDDIFGIDIGTGASCIYPLLAARMNGWNFLATEVDQRCVHYAQKNVTINDLDEKIKIKMVAAQDILCTPLRNENRQQYDFCMCNPPFFIDSLDAKGANRTSVRPQPKSVCTGKGSEIIYDGGEVEFVKCIIEDSTQLQSRVKCYTSMLGKKSSLDHVIAILKDKNVSTVYYTTSIFSQGNTARWSVAWSFCSDLPGNEVQHRT</sequence>
<evidence type="ECO:0000256" key="15">
    <source>
        <dbReference type="ARBA" id="ARBA00070459"/>
    </source>
</evidence>